<dbReference type="EMBL" id="JAULSU010000006">
    <property type="protein sequence ID" value="KAK0614678.1"/>
    <property type="molecule type" value="Genomic_DNA"/>
</dbReference>
<dbReference type="Proteomes" id="UP001175000">
    <property type="component" value="Unassembled WGS sequence"/>
</dbReference>
<protein>
    <submittedName>
        <fullName evidence="1">Uncharacterized protein</fullName>
    </submittedName>
</protein>
<gene>
    <name evidence="1" type="ORF">B0T14DRAFT_312364</name>
</gene>
<dbReference type="AlphaFoldDB" id="A0AA40BV05"/>
<evidence type="ECO:0000313" key="1">
    <source>
        <dbReference type="EMBL" id="KAK0614678.1"/>
    </source>
</evidence>
<keyword evidence="2" id="KW-1185">Reference proteome</keyword>
<evidence type="ECO:0000313" key="2">
    <source>
        <dbReference type="Proteomes" id="UP001175000"/>
    </source>
</evidence>
<organism evidence="1 2">
    <name type="scientific">Immersiella caudata</name>
    <dbReference type="NCBI Taxonomy" id="314043"/>
    <lineage>
        <taxon>Eukaryota</taxon>
        <taxon>Fungi</taxon>
        <taxon>Dikarya</taxon>
        <taxon>Ascomycota</taxon>
        <taxon>Pezizomycotina</taxon>
        <taxon>Sordariomycetes</taxon>
        <taxon>Sordariomycetidae</taxon>
        <taxon>Sordariales</taxon>
        <taxon>Lasiosphaeriaceae</taxon>
        <taxon>Immersiella</taxon>
    </lineage>
</organism>
<sequence>MYGYQQSMEVEGFEPKGLGEDSPECLAHYRSVYNDMMERYGAETTKLGETGQLCRMSLITENLGSHRSAQTSMPKWDSVVDIAVMETLWKGFDALLSKKKASRGPGQRCTAVHGIQNRTGNYQVRSFTSPREIEIWYERDPFVRQIQASGWLRGRNKNTQCQHTSSAGICCQDDASAITHNWDHWRHRGSLGSCINYESGAARHNDLPKSEKFRLGLSRPPRICSSSHCTDPPLKRNTT</sequence>
<accession>A0AA40BV05</accession>
<comment type="caution">
    <text evidence="1">The sequence shown here is derived from an EMBL/GenBank/DDBJ whole genome shotgun (WGS) entry which is preliminary data.</text>
</comment>
<name>A0AA40BV05_9PEZI</name>
<proteinExistence type="predicted"/>
<reference evidence="1" key="1">
    <citation type="submission" date="2023-06" db="EMBL/GenBank/DDBJ databases">
        <title>Genome-scale phylogeny and comparative genomics of the fungal order Sordariales.</title>
        <authorList>
            <consortium name="Lawrence Berkeley National Laboratory"/>
            <person name="Hensen N."/>
            <person name="Bonometti L."/>
            <person name="Westerberg I."/>
            <person name="Brannstrom I.O."/>
            <person name="Guillou S."/>
            <person name="Cros-Aarteil S."/>
            <person name="Calhoun S."/>
            <person name="Haridas S."/>
            <person name="Kuo A."/>
            <person name="Mondo S."/>
            <person name="Pangilinan J."/>
            <person name="Riley R."/>
            <person name="Labutti K."/>
            <person name="Andreopoulos B."/>
            <person name="Lipzen A."/>
            <person name="Chen C."/>
            <person name="Yanf M."/>
            <person name="Daum C."/>
            <person name="Ng V."/>
            <person name="Clum A."/>
            <person name="Steindorff A."/>
            <person name="Ohm R."/>
            <person name="Martin F."/>
            <person name="Silar P."/>
            <person name="Natvig D."/>
            <person name="Lalanne C."/>
            <person name="Gautier V."/>
            <person name="Ament-Velasquez S.L."/>
            <person name="Kruys A."/>
            <person name="Hutchinson M.I."/>
            <person name="Powell A.J."/>
            <person name="Barry K."/>
            <person name="Miller A.N."/>
            <person name="Grigoriev I.V."/>
            <person name="Debuchy R."/>
            <person name="Gladieux P."/>
            <person name="Thoren M.H."/>
            <person name="Johannesson H."/>
        </authorList>
    </citation>
    <scope>NUCLEOTIDE SEQUENCE</scope>
    <source>
        <strain evidence="1">CBS 606.72</strain>
    </source>
</reference>